<gene>
    <name evidence="1" type="ORF">GCM10008956_05550</name>
</gene>
<sequence>MNHFTVLSAIVALGAATRSGTTLDAPTVQPWLDKHLPSLVSKAQAL</sequence>
<evidence type="ECO:0000313" key="1">
    <source>
        <dbReference type="EMBL" id="GGM32264.1"/>
    </source>
</evidence>
<dbReference type="RefSeq" id="WP_229781024.1">
    <property type="nucleotide sequence ID" value="NZ_BMQG01000002.1"/>
</dbReference>
<dbReference type="EMBL" id="BMQG01000002">
    <property type="protein sequence ID" value="GGM32264.1"/>
    <property type="molecule type" value="Genomic_DNA"/>
</dbReference>
<proteinExistence type="predicted"/>
<dbReference type="AlphaFoldDB" id="A0A8H9GJH7"/>
<dbReference type="Proteomes" id="UP000600547">
    <property type="component" value="Unassembled WGS sequence"/>
</dbReference>
<organism evidence="1 2">
    <name type="scientific">Deinococcus arenae</name>
    <dbReference type="NCBI Taxonomy" id="1452751"/>
    <lineage>
        <taxon>Bacteria</taxon>
        <taxon>Thermotogati</taxon>
        <taxon>Deinococcota</taxon>
        <taxon>Deinococci</taxon>
        <taxon>Deinococcales</taxon>
        <taxon>Deinococcaceae</taxon>
        <taxon>Deinococcus</taxon>
    </lineage>
</organism>
<accession>A0A8H9GJH7</accession>
<evidence type="ECO:0000313" key="2">
    <source>
        <dbReference type="Proteomes" id="UP000600547"/>
    </source>
</evidence>
<comment type="caution">
    <text evidence="1">The sequence shown here is derived from an EMBL/GenBank/DDBJ whole genome shotgun (WGS) entry which is preliminary data.</text>
</comment>
<reference evidence="2" key="1">
    <citation type="journal article" date="2019" name="Int. J. Syst. Evol. Microbiol.">
        <title>The Global Catalogue of Microorganisms (GCM) 10K type strain sequencing project: providing services to taxonomists for standard genome sequencing and annotation.</title>
        <authorList>
            <consortium name="The Broad Institute Genomics Platform"/>
            <consortium name="The Broad Institute Genome Sequencing Center for Infectious Disease"/>
            <person name="Wu L."/>
            <person name="Ma J."/>
        </authorList>
    </citation>
    <scope>NUCLEOTIDE SEQUENCE [LARGE SCALE GENOMIC DNA]</scope>
    <source>
        <strain evidence="2">JCM 31047</strain>
    </source>
</reference>
<protein>
    <submittedName>
        <fullName evidence="1">Uncharacterized protein</fullName>
    </submittedName>
</protein>
<keyword evidence="2" id="KW-1185">Reference proteome</keyword>
<name>A0A8H9GJH7_9DEIO</name>